<feature type="transmembrane region" description="Helical" evidence="5">
    <location>
        <begin position="99"/>
        <end position="119"/>
    </location>
</feature>
<dbReference type="RefSeq" id="WP_267612732.1">
    <property type="nucleotide sequence ID" value="NZ_JAOVZQ010000001.1"/>
</dbReference>
<comment type="caution">
    <text evidence="7">The sequence shown here is derived from an EMBL/GenBank/DDBJ whole genome shotgun (WGS) entry which is preliminary data.</text>
</comment>
<dbReference type="InterPro" id="IPR000620">
    <property type="entry name" value="EamA_dom"/>
</dbReference>
<dbReference type="Pfam" id="PF00892">
    <property type="entry name" value="EamA"/>
    <property type="match status" value="2"/>
</dbReference>
<feature type="transmembrane region" description="Helical" evidence="5">
    <location>
        <begin position="72"/>
        <end position="93"/>
    </location>
</feature>
<dbReference type="EMBL" id="JAOVZQ010000001">
    <property type="protein sequence ID" value="MCY0094811.1"/>
    <property type="molecule type" value="Genomic_DNA"/>
</dbReference>
<evidence type="ECO:0000313" key="7">
    <source>
        <dbReference type="EMBL" id="MCY0094811.1"/>
    </source>
</evidence>
<feature type="transmembrane region" description="Helical" evidence="5">
    <location>
        <begin position="40"/>
        <end position="60"/>
    </location>
</feature>
<reference evidence="7" key="1">
    <citation type="submission" date="2022-10" db="EMBL/GenBank/DDBJ databases">
        <title>Hoeflea sp. J2-29, isolated from marine algae.</title>
        <authorList>
            <person name="Kristyanto S."/>
            <person name="Kim J.M."/>
            <person name="Jeon C.O."/>
        </authorList>
    </citation>
    <scope>NUCLEOTIDE SEQUENCE</scope>
    <source>
        <strain evidence="7">J2-29</strain>
    </source>
</reference>
<evidence type="ECO:0000313" key="8">
    <source>
        <dbReference type="Proteomes" id="UP001081283"/>
    </source>
</evidence>
<dbReference type="InterPro" id="IPR050638">
    <property type="entry name" value="AA-Vitamin_Transporters"/>
</dbReference>
<feature type="domain" description="EamA" evidence="6">
    <location>
        <begin position="15"/>
        <end position="145"/>
    </location>
</feature>
<comment type="subcellular location">
    <subcellularLocation>
        <location evidence="1">Membrane</location>
        <topology evidence="1">Multi-pass membrane protein</topology>
    </subcellularLocation>
</comment>
<evidence type="ECO:0000259" key="6">
    <source>
        <dbReference type="Pfam" id="PF00892"/>
    </source>
</evidence>
<protein>
    <submittedName>
        <fullName evidence="7">DMT family transporter</fullName>
    </submittedName>
</protein>
<evidence type="ECO:0000256" key="5">
    <source>
        <dbReference type="SAM" id="Phobius"/>
    </source>
</evidence>
<proteinExistence type="predicted"/>
<keyword evidence="8" id="KW-1185">Reference proteome</keyword>
<organism evidence="7 8">
    <name type="scientific">Hoeflea ulvae</name>
    <dbReference type="NCBI Taxonomy" id="2983764"/>
    <lineage>
        <taxon>Bacteria</taxon>
        <taxon>Pseudomonadati</taxon>
        <taxon>Pseudomonadota</taxon>
        <taxon>Alphaproteobacteria</taxon>
        <taxon>Hyphomicrobiales</taxon>
        <taxon>Rhizobiaceae</taxon>
        <taxon>Hoeflea</taxon>
    </lineage>
</organism>
<evidence type="ECO:0000256" key="3">
    <source>
        <dbReference type="ARBA" id="ARBA00022989"/>
    </source>
</evidence>
<keyword evidence="3 5" id="KW-1133">Transmembrane helix</keyword>
<dbReference type="Proteomes" id="UP001081283">
    <property type="component" value="Unassembled WGS sequence"/>
</dbReference>
<feature type="domain" description="EamA" evidence="6">
    <location>
        <begin position="159"/>
        <end position="293"/>
    </location>
</feature>
<feature type="transmembrane region" description="Helical" evidence="5">
    <location>
        <begin position="185"/>
        <end position="207"/>
    </location>
</feature>
<keyword evidence="4 5" id="KW-0472">Membrane</keyword>
<dbReference type="PANTHER" id="PTHR32322">
    <property type="entry name" value="INNER MEMBRANE TRANSPORTER"/>
    <property type="match status" value="1"/>
</dbReference>
<gene>
    <name evidence="7" type="ORF">OEG82_12355</name>
</gene>
<sequence>MSQALRAPTRLDLALMTVTALIWASGFIAIRVAVPETGPVWLAAIRVGIGFLVLLPYAIWRGMVWPQSRNQWALIIGMALLNVVIPFVLVAWAGKTVGAGVLALLMGTGPFMALIGSHFMTDDDRLSTRKVLAVLLGFSGILVLVGPSIVSGLSGGPVLGILAAVGASLCYVTAGLLIRRIAMPPVRLACLALGIGTAALLPLALVVDGPLLVSGLSGQALASLIYLGVFPTGIAYIMRFTLIRAIGYSRFSLSVNMVPVFGVALGVIILGEPLSLSLVGALVLVLAGLFVASSGNKPSAAPIKVEP</sequence>
<keyword evidence="2 5" id="KW-0812">Transmembrane</keyword>
<evidence type="ECO:0000256" key="1">
    <source>
        <dbReference type="ARBA" id="ARBA00004141"/>
    </source>
</evidence>
<feature type="transmembrane region" description="Helical" evidence="5">
    <location>
        <begin position="219"/>
        <end position="238"/>
    </location>
</feature>
<feature type="transmembrane region" description="Helical" evidence="5">
    <location>
        <begin position="131"/>
        <end position="150"/>
    </location>
</feature>
<feature type="transmembrane region" description="Helical" evidence="5">
    <location>
        <begin position="12"/>
        <end position="34"/>
    </location>
</feature>
<dbReference type="SUPFAM" id="SSF103481">
    <property type="entry name" value="Multidrug resistance efflux transporter EmrE"/>
    <property type="match status" value="2"/>
</dbReference>
<evidence type="ECO:0000256" key="2">
    <source>
        <dbReference type="ARBA" id="ARBA00022692"/>
    </source>
</evidence>
<dbReference type="PANTHER" id="PTHR32322:SF9">
    <property type="entry name" value="AMINO-ACID METABOLITE EFFLUX PUMP-RELATED"/>
    <property type="match status" value="1"/>
</dbReference>
<evidence type="ECO:0000256" key="4">
    <source>
        <dbReference type="ARBA" id="ARBA00023136"/>
    </source>
</evidence>
<dbReference type="InterPro" id="IPR037185">
    <property type="entry name" value="EmrE-like"/>
</dbReference>
<feature type="transmembrane region" description="Helical" evidence="5">
    <location>
        <begin position="250"/>
        <end position="270"/>
    </location>
</feature>
<accession>A0ABT3YFX4</accession>
<name>A0ABT3YFX4_9HYPH</name>
<feature type="transmembrane region" description="Helical" evidence="5">
    <location>
        <begin position="276"/>
        <end position="294"/>
    </location>
</feature>
<feature type="transmembrane region" description="Helical" evidence="5">
    <location>
        <begin position="156"/>
        <end position="178"/>
    </location>
</feature>